<protein>
    <submittedName>
        <fullName evidence="1">Uncharacterized protein</fullName>
    </submittedName>
</protein>
<dbReference type="Proteomes" id="UP001434883">
    <property type="component" value="Unassembled WGS sequence"/>
</dbReference>
<sequence>CKVLGLVHSSKTFPRGFKMLCLCKGDSVGKHRFRSRPGVGHCNGSGRWFHPSCHPHPLPPHHWKVPTI</sequence>
<organism evidence="1 2">
    <name type="scientific">Xenoophorus captivus</name>
    <dbReference type="NCBI Taxonomy" id="1517983"/>
    <lineage>
        <taxon>Eukaryota</taxon>
        <taxon>Metazoa</taxon>
        <taxon>Chordata</taxon>
        <taxon>Craniata</taxon>
        <taxon>Vertebrata</taxon>
        <taxon>Euteleostomi</taxon>
        <taxon>Actinopterygii</taxon>
        <taxon>Neopterygii</taxon>
        <taxon>Teleostei</taxon>
        <taxon>Neoteleostei</taxon>
        <taxon>Acanthomorphata</taxon>
        <taxon>Ovalentaria</taxon>
        <taxon>Atherinomorphae</taxon>
        <taxon>Cyprinodontiformes</taxon>
        <taxon>Goodeidae</taxon>
        <taxon>Xenoophorus</taxon>
    </lineage>
</organism>
<proteinExistence type="predicted"/>
<evidence type="ECO:0000313" key="2">
    <source>
        <dbReference type="Proteomes" id="UP001434883"/>
    </source>
</evidence>
<name>A0ABV0Q6T0_9TELE</name>
<gene>
    <name evidence="1" type="ORF">XENOCAPTIV_024282</name>
</gene>
<dbReference type="EMBL" id="JAHRIN010000562">
    <property type="protein sequence ID" value="MEQ2191232.1"/>
    <property type="molecule type" value="Genomic_DNA"/>
</dbReference>
<feature type="non-terminal residue" evidence="1">
    <location>
        <position position="1"/>
    </location>
</feature>
<evidence type="ECO:0000313" key="1">
    <source>
        <dbReference type="EMBL" id="MEQ2191232.1"/>
    </source>
</evidence>
<keyword evidence="2" id="KW-1185">Reference proteome</keyword>
<reference evidence="1 2" key="1">
    <citation type="submission" date="2021-06" db="EMBL/GenBank/DDBJ databases">
        <authorList>
            <person name="Palmer J.M."/>
        </authorList>
    </citation>
    <scope>NUCLEOTIDE SEQUENCE [LARGE SCALE GENOMIC DNA]</scope>
    <source>
        <strain evidence="1 2">XC_2019</strain>
        <tissue evidence="1">Muscle</tissue>
    </source>
</reference>
<accession>A0ABV0Q6T0</accession>
<comment type="caution">
    <text evidence="1">The sequence shown here is derived from an EMBL/GenBank/DDBJ whole genome shotgun (WGS) entry which is preliminary data.</text>
</comment>